<keyword evidence="2" id="KW-0732">Signal</keyword>
<dbReference type="RefSeq" id="WP_154504250.1">
    <property type="nucleotide sequence ID" value="NZ_VUMN01000011.1"/>
</dbReference>
<evidence type="ECO:0000256" key="2">
    <source>
        <dbReference type="SAM" id="SignalP"/>
    </source>
</evidence>
<feature type="compositionally biased region" description="Low complexity" evidence="1">
    <location>
        <begin position="189"/>
        <end position="201"/>
    </location>
</feature>
<feature type="signal peptide" evidence="2">
    <location>
        <begin position="1"/>
        <end position="24"/>
    </location>
</feature>
<evidence type="ECO:0000256" key="1">
    <source>
        <dbReference type="SAM" id="MobiDB-lite"/>
    </source>
</evidence>
<feature type="compositionally biased region" description="Polar residues" evidence="1">
    <location>
        <begin position="141"/>
        <end position="156"/>
    </location>
</feature>
<comment type="caution">
    <text evidence="3">The sequence shown here is derived from an EMBL/GenBank/DDBJ whole genome shotgun (WGS) entry which is preliminary data.</text>
</comment>
<feature type="region of interest" description="Disordered" evidence="1">
    <location>
        <begin position="107"/>
        <end position="158"/>
    </location>
</feature>
<reference evidence="3 4" key="1">
    <citation type="submission" date="2019-08" db="EMBL/GenBank/DDBJ databases">
        <title>In-depth cultivation of the pig gut microbiome towards novel bacterial diversity and tailored functional studies.</title>
        <authorList>
            <person name="Wylensek D."/>
            <person name="Hitch T.C.A."/>
            <person name="Clavel T."/>
        </authorList>
    </citation>
    <scope>NUCLEOTIDE SEQUENCE [LARGE SCALE GENOMIC DNA]</scope>
    <source>
        <strain evidence="3 4">Oil+RF-744-GAM-WT-6</strain>
    </source>
</reference>
<name>A0A7X2TFB2_9FIRM</name>
<keyword evidence="4" id="KW-1185">Reference proteome</keyword>
<organism evidence="3 4">
    <name type="scientific">Stecheria intestinalis</name>
    <dbReference type="NCBI Taxonomy" id="2606630"/>
    <lineage>
        <taxon>Bacteria</taxon>
        <taxon>Bacillati</taxon>
        <taxon>Bacillota</taxon>
        <taxon>Erysipelotrichia</taxon>
        <taxon>Erysipelotrichales</taxon>
        <taxon>Erysipelotrichaceae</taxon>
        <taxon>Stecheria</taxon>
    </lineage>
</organism>
<proteinExistence type="predicted"/>
<protein>
    <submittedName>
        <fullName evidence="3">Uncharacterized protein</fullName>
    </submittedName>
</protein>
<dbReference type="PROSITE" id="PS51257">
    <property type="entry name" value="PROKAR_LIPOPROTEIN"/>
    <property type="match status" value="1"/>
</dbReference>
<dbReference type="AlphaFoldDB" id="A0A7X2TFB2"/>
<evidence type="ECO:0000313" key="3">
    <source>
        <dbReference type="EMBL" id="MSS58457.1"/>
    </source>
</evidence>
<feature type="region of interest" description="Disordered" evidence="1">
    <location>
        <begin position="188"/>
        <end position="207"/>
    </location>
</feature>
<sequence>MRRITLAAICLHALLCGCAGVPNAGGSENLETLEISGPDTVTIREGMMLNADDFLSVETMQTCKSHTVTGALDTDHAGVYPITLTVVGEDGEITIRSVRVAVLSASEPETLDSSITARSEGSDLEHRENGAEEGAQENTKDGNFNQTGKTQKTESGNADPYAAEKAHCLETYGTWQGTYCTWTTPTPDASRNGSAGGSARSEVSGGTTSCWDYIGDDGRSYHECEWVSDWEDY</sequence>
<accession>A0A7X2TFB2</accession>
<feature type="chain" id="PRO_5031386001" evidence="2">
    <location>
        <begin position="25"/>
        <end position="233"/>
    </location>
</feature>
<feature type="compositionally biased region" description="Basic and acidic residues" evidence="1">
    <location>
        <begin position="120"/>
        <end position="130"/>
    </location>
</feature>
<dbReference type="EMBL" id="VUMN01000011">
    <property type="protein sequence ID" value="MSS58457.1"/>
    <property type="molecule type" value="Genomic_DNA"/>
</dbReference>
<gene>
    <name evidence="3" type="ORF">FYJ51_06015</name>
</gene>
<evidence type="ECO:0000313" key="4">
    <source>
        <dbReference type="Proteomes" id="UP000461880"/>
    </source>
</evidence>
<dbReference type="Proteomes" id="UP000461880">
    <property type="component" value="Unassembled WGS sequence"/>
</dbReference>